<evidence type="ECO:0000313" key="1">
    <source>
        <dbReference type="EMBL" id="EAR95940.2"/>
    </source>
</evidence>
<dbReference type="GeneID" id="7829333"/>
<protein>
    <submittedName>
        <fullName evidence="1">Uncharacterized protein</fullName>
    </submittedName>
</protein>
<accession>Q23H68</accession>
<name>Q23H68_TETTS</name>
<proteinExistence type="predicted"/>
<dbReference type="HOGENOM" id="CLU_275149_0_0_1"/>
<dbReference type="AlphaFoldDB" id="Q23H68"/>
<dbReference type="EMBL" id="GG662700">
    <property type="protein sequence ID" value="EAR95940.2"/>
    <property type="molecule type" value="Genomic_DNA"/>
</dbReference>
<reference evidence="2" key="1">
    <citation type="journal article" date="2006" name="PLoS Biol.">
        <title>Macronuclear genome sequence of the ciliate Tetrahymena thermophila, a model eukaryote.</title>
        <authorList>
            <person name="Eisen J.A."/>
            <person name="Coyne R.S."/>
            <person name="Wu M."/>
            <person name="Wu D."/>
            <person name="Thiagarajan M."/>
            <person name="Wortman J.R."/>
            <person name="Badger J.H."/>
            <person name="Ren Q."/>
            <person name="Amedeo P."/>
            <person name="Jones K.M."/>
            <person name="Tallon L.J."/>
            <person name="Delcher A.L."/>
            <person name="Salzberg S.L."/>
            <person name="Silva J.C."/>
            <person name="Haas B.J."/>
            <person name="Majoros W.H."/>
            <person name="Farzad M."/>
            <person name="Carlton J.M."/>
            <person name="Smith R.K. Jr."/>
            <person name="Garg J."/>
            <person name="Pearlman R.E."/>
            <person name="Karrer K.M."/>
            <person name="Sun L."/>
            <person name="Manning G."/>
            <person name="Elde N.C."/>
            <person name="Turkewitz A.P."/>
            <person name="Asai D.J."/>
            <person name="Wilkes D.E."/>
            <person name="Wang Y."/>
            <person name="Cai H."/>
            <person name="Collins K."/>
            <person name="Stewart B.A."/>
            <person name="Lee S.R."/>
            <person name="Wilamowska K."/>
            <person name="Weinberg Z."/>
            <person name="Ruzzo W.L."/>
            <person name="Wloga D."/>
            <person name="Gaertig J."/>
            <person name="Frankel J."/>
            <person name="Tsao C.-C."/>
            <person name="Gorovsky M.A."/>
            <person name="Keeling P.J."/>
            <person name="Waller R.F."/>
            <person name="Patron N.J."/>
            <person name="Cherry J.M."/>
            <person name="Stover N.A."/>
            <person name="Krieger C.J."/>
            <person name="del Toro C."/>
            <person name="Ryder H.F."/>
            <person name="Williamson S.C."/>
            <person name="Barbeau R.A."/>
            <person name="Hamilton E.P."/>
            <person name="Orias E."/>
        </authorList>
    </citation>
    <scope>NUCLEOTIDE SEQUENCE [LARGE SCALE GENOMIC DNA]</scope>
    <source>
        <strain evidence="2">SB210</strain>
    </source>
</reference>
<dbReference type="InterPro" id="IPR016024">
    <property type="entry name" value="ARM-type_fold"/>
</dbReference>
<dbReference type="SUPFAM" id="SSF48371">
    <property type="entry name" value="ARM repeat"/>
    <property type="match status" value="1"/>
</dbReference>
<dbReference type="InParanoid" id="Q23H68"/>
<dbReference type="Proteomes" id="UP000009168">
    <property type="component" value="Unassembled WGS sequence"/>
</dbReference>
<sequence>MIFERQENQVKIALKIGQDKISQLQQVRQIYLNDQFQTIQELEDILLEDITDGLYLDCSLDLAFLLIHECANDKYRIEHTFNRLFQHYLKNEKSDHLINILSFLLNYFHEYIYLQGDKLFGQLISQDQSKVQKILNLLKVALRPQKNQVRSLDLNIEKLNSIQGNAADVEDIYNLVDALIKLAQQTMFTGKMKDDKSVEKVDQKTEEQLKIDALNVLLLLRNKLNKQQKKKAIALLSSNINLIEAICQKDVDLMTDYLYFLNTYQEDFHKQKEILVLEKMCEIINQYLKNITINEYIYKINYQEKFPFSRQLQTYLKLFQKTEGGKEATLELNKLSEIYSNQERFLLCKNTAYEITVKLFFSQKREKIMQKNSTIIFEIILSLSKLCFSIDMSNENTPLYDTELFSCLKGVYDFICEEKKIQFLHFLYSKLAEIDKGAEVINGVVTQVEIEDKFTAIGCYIILEYLSSKLVEDMKGYSLRFMNFISYHLLDEYIFPSVVSFLAEMANYFTSNITAYHKSFMPQLVSIIQQTKNQLKKESIIDTFGKLYDQLIFLRIKDMYPYLKDIFQFLVEEYTSKDFFDKEMTYTDIVQNLIIQIINLKDIELYLKEEILNYADAFVSMINDPQERSKLIAKNHQIVLYGFLCFQIKQGRVSNVLLEQIRDIANELAQQIYSKGDKMTIEERTLVYLFFKKLTVFSLGSQEIFDKIFLLILPRVIQDAQNDVSVKNYSIKESNIVQEAFDDIELEEENQGEQEEDLDAEQYDQFNYLIPSDTKISLVESSLSILAVFSEQSPEIFMNYKKFDILNVLINNQFNSDLTEDIIIQSQSIIGRIFVSVQKYLISLENQTQEQQDLGLNDNQLVELDPIIDILLYRFLNHKMHLFVQKCEDRLYQELNNTLEKSDKKTIFSYFDKFYGLVESILFENINTCDTNKIGNCIYSIIDILKAAPSKIMQALPQTWNIIKLILTEKEELYVTYEEYISQQKQQAREDISSNNEEDFSEKFTEDPFVVIRCIFEIWEIIKIQPESYKIFKSVFHYIILNQEFQQYEQYLQSICAYLKKIIRHCQSYLNVEEVQAYYQIIQKVAFKVDENYFREISPVENLRIAFAMLQTYLDSRIPDQNIQQNDSYTLFLEIIPLRDEIGEFPQVLYIFEHLIQNNYEFNVIQKNNVVKTILKAINDPGVQDVDEKNLQISFKILKKLCQNDYDKQIILKHIEKEITNFQKEVIVKYLEI</sequence>
<dbReference type="KEGG" id="tet:TTHERM_00820770"/>
<gene>
    <name evidence="1" type="ORF">TTHERM_00820770</name>
</gene>
<keyword evidence="2" id="KW-1185">Reference proteome</keyword>
<organism evidence="1 2">
    <name type="scientific">Tetrahymena thermophila (strain SB210)</name>
    <dbReference type="NCBI Taxonomy" id="312017"/>
    <lineage>
        <taxon>Eukaryota</taxon>
        <taxon>Sar</taxon>
        <taxon>Alveolata</taxon>
        <taxon>Ciliophora</taxon>
        <taxon>Intramacronucleata</taxon>
        <taxon>Oligohymenophorea</taxon>
        <taxon>Hymenostomatida</taxon>
        <taxon>Tetrahymenina</taxon>
        <taxon>Tetrahymenidae</taxon>
        <taxon>Tetrahymena</taxon>
    </lineage>
</organism>
<dbReference type="RefSeq" id="XP_001016185.2">
    <property type="nucleotide sequence ID" value="XM_001016185.2"/>
</dbReference>
<evidence type="ECO:0000313" key="2">
    <source>
        <dbReference type="Proteomes" id="UP000009168"/>
    </source>
</evidence>